<evidence type="ECO:0000313" key="4">
    <source>
        <dbReference type="Proteomes" id="UP000240957"/>
    </source>
</evidence>
<proteinExistence type="predicted"/>
<dbReference type="OrthoDB" id="6712920at2"/>
<reference evidence="3 4" key="2">
    <citation type="submission" date="2018-08" db="EMBL/GenBank/DDBJ databases">
        <title>The draft genome of Acinetobacter sichuanensis strain WCHAc060041.</title>
        <authorList>
            <person name="Qin J."/>
            <person name="Feng Y."/>
            <person name="Zong Z."/>
        </authorList>
    </citation>
    <scope>NUCLEOTIDE SEQUENCE [LARGE SCALE GENOMIC DNA]</scope>
    <source>
        <strain evidence="3 4">WCHAc060041</strain>
    </source>
</reference>
<dbReference type="InterPro" id="IPR031596">
    <property type="entry name" value="MaAIMP_sms"/>
</dbReference>
<evidence type="ECO:0000313" key="5">
    <source>
        <dbReference type="Proteomes" id="UP001595455"/>
    </source>
</evidence>
<keyword evidence="1" id="KW-0812">Transmembrane</keyword>
<dbReference type="EMBL" id="JBHRSF010000116">
    <property type="protein sequence ID" value="MFC2997340.1"/>
    <property type="molecule type" value="Genomic_DNA"/>
</dbReference>
<evidence type="ECO:0000313" key="2">
    <source>
        <dbReference type="EMBL" id="MFC2997340.1"/>
    </source>
</evidence>
<organism evidence="3 4">
    <name type="scientific">Acinetobacter sichuanensis</name>
    <dbReference type="NCBI Taxonomy" id="2136183"/>
    <lineage>
        <taxon>Bacteria</taxon>
        <taxon>Pseudomonadati</taxon>
        <taxon>Pseudomonadota</taxon>
        <taxon>Gammaproteobacteria</taxon>
        <taxon>Moraxellales</taxon>
        <taxon>Moraxellaceae</taxon>
        <taxon>Acinetobacter</taxon>
    </lineage>
</organism>
<dbReference type="Pfam" id="PF16951">
    <property type="entry name" value="MaAIMP_sms"/>
    <property type="match status" value="1"/>
</dbReference>
<sequence length="36" mass="3937">MNTSAIIMMILSIVLLWGGLIVATIHLIKNPDEAED</sequence>
<dbReference type="RefSeq" id="WP_107010000.1">
    <property type="nucleotide sequence ID" value="NZ_JAVIDQ010000022.1"/>
</dbReference>
<reference evidence="2" key="1">
    <citation type="journal article" date="2014" name="Int. J. Syst. Evol. Microbiol.">
        <title>Complete genome of a new Firmicutes species belonging to the dominant human colonic microbiota ('Ruminococcus bicirculans') reveals two chromosomes and a selective capacity to utilize plant glucans.</title>
        <authorList>
            <consortium name="NISC Comparative Sequencing Program"/>
            <person name="Wegmann U."/>
            <person name="Louis P."/>
            <person name="Goesmann A."/>
            <person name="Henrissat B."/>
            <person name="Duncan S.H."/>
            <person name="Flint H.J."/>
        </authorList>
    </citation>
    <scope>NUCLEOTIDE SEQUENCE</scope>
    <source>
        <strain evidence="2">KCTC 62575</strain>
    </source>
</reference>
<dbReference type="EMBL" id="PYIX02000058">
    <property type="protein sequence ID" value="RFC81746.1"/>
    <property type="molecule type" value="Genomic_DNA"/>
</dbReference>
<dbReference type="Proteomes" id="UP001595455">
    <property type="component" value="Unassembled WGS sequence"/>
</dbReference>
<keyword evidence="1" id="KW-0472">Membrane</keyword>
<protein>
    <submittedName>
        <fullName evidence="3">Methionine/alanine import family NSS transporter small subunit</fullName>
    </submittedName>
</protein>
<gene>
    <name evidence="2" type="ORF">ACFODO_19225</name>
    <name evidence="3" type="ORF">C9E89_020135</name>
</gene>
<reference evidence="2" key="4">
    <citation type="submission" date="2024-09" db="EMBL/GenBank/DDBJ databases">
        <authorList>
            <person name="Sun Q."/>
            <person name="Mori K."/>
        </authorList>
    </citation>
    <scope>NUCLEOTIDE SEQUENCE</scope>
    <source>
        <strain evidence="2">KCTC 62575</strain>
    </source>
</reference>
<name>A0A371YJW1_9GAMM</name>
<dbReference type="AlphaFoldDB" id="A0A371YJW1"/>
<dbReference type="NCBIfam" id="NF033493">
    <property type="entry name" value="MetS_like_NSS"/>
    <property type="match status" value="1"/>
</dbReference>
<accession>A0A371YJW1</accession>
<keyword evidence="5" id="KW-1185">Reference proteome</keyword>
<evidence type="ECO:0000313" key="3">
    <source>
        <dbReference type="EMBL" id="RFC81746.1"/>
    </source>
</evidence>
<evidence type="ECO:0000256" key="1">
    <source>
        <dbReference type="SAM" id="Phobius"/>
    </source>
</evidence>
<reference evidence="5" key="3">
    <citation type="journal article" date="2019" name="Int. J. Syst. Evol. Microbiol.">
        <title>The Global Catalogue of Microorganisms (GCM) 10K type strain sequencing project: providing services to taxonomists for standard genome sequencing and annotation.</title>
        <authorList>
            <consortium name="The Broad Institute Genomics Platform"/>
            <consortium name="The Broad Institute Genome Sequencing Center for Infectious Disease"/>
            <person name="Wu L."/>
            <person name="Ma J."/>
        </authorList>
    </citation>
    <scope>NUCLEOTIDE SEQUENCE [LARGE SCALE GENOMIC DNA]</scope>
    <source>
        <strain evidence="5">KCTC 62575</strain>
    </source>
</reference>
<dbReference type="Proteomes" id="UP000240957">
    <property type="component" value="Unassembled WGS sequence"/>
</dbReference>
<feature type="transmembrane region" description="Helical" evidence="1">
    <location>
        <begin position="6"/>
        <end position="28"/>
    </location>
</feature>
<comment type="caution">
    <text evidence="3">The sequence shown here is derived from an EMBL/GenBank/DDBJ whole genome shotgun (WGS) entry which is preliminary data.</text>
</comment>
<keyword evidence="1" id="KW-1133">Transmembrane helix</keyword>